<reference evidence="8" key="1">
    <citation type="submission" date="2019-01" db="EMBL/GenBank/DDBJ databases">
        <title>Cytophagaceae bacterium strain CAR-16.</title>
        <authorList>
            <person name="Chen W.-M."/>
        </authorList>
    </citation>
    <scope>NUCLEOTIDE SEQUENCE [LARGE SCALE GENOMIC DNA]</scope>
    <source>
        <strain evidence="8">CHR27</strain>
    </source>
</reference>
<dbReference type="InterPro" id="IPR029063">
    <property type="entry name" value="SAM-dependent_MTases_sf"/>
</dbReference>
<evidence type="ECO:0000256" key="1">
    <source>
        <dbReference type="ARBA" id="ARBA00001541"/>
    </source>
</evidence>
<proteinExistence type="predicted"/>
<keyword evidence="8" id="KW-1185">Reference proteome</keyword>
<evidence type="ECO:0000256" key="3">
    <source>
        <dbReference type="ARBA" id="ARBA00022603"/>
    </source>
</evidence>
<dbReference type="Gene3D" id="1.10.155.10">
    <property type="entry name" value="Chemotaxis receptor methyltransferase CheR, N-terminal domain"/>
    <property type="match status" value="1"/>
</dbReference>
<dbReference type="GO" id="GO:0008983">
    <property type="term" value="F:protein-glutamate O-methyltransferase activity"/>
    <property type="evidence" value="ECO:0007669"/>
    <property type="project" value="UniProtKB-EC"/>
</dbReference>
<comment type="catalytic activity">
    <reaction evidence="1">
        <text>L-glutamyl-[protein] + S-adenosyl-L-methionine = [protein]-L-glutamate 5-O-methyl ester + S-adenosyl-L-homocysteine</text>
        <dbReference type="Rhea" id="RHEA:24452"/>
        <dbReference type="Rhea" id="RHEA-COMP:10208"/>
        <dbReference type="Rhea" id="RHEA-COMP:10311"/>
        <dbReference type="ChEBI" id="CHEBI:29973"/>
        <dbReference type="ChEBI" id="CHEBI:57856"/>
        <dbReference type="ChEBI" id="CHEBI:59789"/>
        <dbReference type="ChEBI" id="CHEBI:82795"/>
        <dbReference type="EC" id="2.1.1.80"/>
    </reaction>
</comment>
<sequence>MKEIILTPAMRMLTELLEQRTGQILSENRLWRIETSLGPVLRAHGLKTLDALADAIRADASGAMGTQAVDALLNNETSFFRDAHIFALIGDQLIPAAMRHAEALGREKQLRIWCAGCSTGQEAFSIGMLFQNNRARWPDWRIEILATDISHTAIARARSGVIPQMEAQRGLPVSDMLRWMEPEGDDWRISPAVRGMIDFRIDNLVAPQAPTGTYDLILCRNVLLYFTAERKRALFSALARYCASGGALLLGAGETTIGLTTDFTASPEHRGVYRRVDPA</sequence>
<dbReference type="InterPro" id="IPR050903">
    <property type="entry name" value="Bact_Chemotaxis_MeTrfase"/>
</dbReference>
<evidence type="ECO:0000259" key="6">
    <source>
        <dbReference type="PROSITE" id="PS50123"/>
    </source>
</evidence>
<name>A0A4Q1KPY3_9SPHN</name>
<evidence type="ECO:0000313" key="7">
    <source>
        <dbReference type="EMBL" id="RXR30954.1"/>
    </source>
</evidence>
<dbReference type="Pfam" id="PF01739">
    <property type="entry name" value="CheR"/>
    <property type="match status" value="1"/>
</dbReference>
<dbReference type="InterPro" id="IPR036804">
    <property type="entry name" value="CheR_N_sf"/>
</dbReference>
<protein>
    <recommendedName>
        <fullName evidence="2">protein-glutamate O-methyltransferase</fullName>
        <ecNumber evidence="2">2.1.1.80</ecNumber>
    </recommendedName>
</protein>
<gene>
    <name evidence="7" type="ORF">EQG66_01315</name>
</gene>
<dbReference type="Proteomes" id="UP000290958">
    <property type="component" value="Unassembled WGS sequence"/>
</dbReference>
<dbReference type="InterPro" id="IPR000780">
    <property type="entry name" value="CheR_MeTrfase"/>
</dbReference>
<evidence type="ECO:0000256" key="2">
    <source>
        <dbReference type="ARBA" id="ARBA00012534"/>
    </source>
</evidence>
<dbReference type="EC" id="2.1.1.80" evidence="2"/>
<comment type="caution">
    <text evidence="7">The sequence shown here is derived from an EMBL/GenBank/DDBJ whole genome shotgun (WGS) entry which is preliminary data.</text>
</comment>
<dbReference type="GO" id="GO:0032259">
    <property type="term" value="P:methylation"/>
    <property type="evidence" value="ECO:0007669"/>
    <property type="project" value="UniProtKB-KW"/>
</dbReference>
<dbReference type="EMBL" id="SBKP01000001">
    <property type="protein sequence ID" value="RXR30954.1"/>
    <property type="molecule type" value="Genomic_DNA"/>
</dbReference>
<dbReference type="SUPFAM" id="SSF47757">
    <property type="entry name" value="Chemotaxis receptor methyltransferase CheR, N-terminal domain"/>
    <property type="match status" value="1"/>
</dbReference>
<dbReference type="PANTHER" id="PTHR24422">
    <property type="entry name" value="CHEMOTAXIS PROTEIN METHYLTRANSFERASE"/>
    <property type="match status" value="1"/>
</dbReference>
<feature type="domain" description="CheR-type methyltransferase" evidence="6">
    <location>
        <begin position="1"/>
        <end position="278"/>
    </location>
</feature>
<accession>A0A4Q1KPY3</accession>
<dbReference type="RefSeq" id="WP_129402721.1">
    <property type="nucleotide sequence ID" value="NZ_SBKP01000001.1"/>
</dbReference>
<dbReference type="PROSITE" id="PS50123">
    <property type="entry name" value="CHER"/>
    <property type="match status" value="1"/>
</dbReference>
<evidence type="ECO:0000313" key="8">
    <source>
        <dbReference type="Proteomes" id="UP000290958"/>
    </source>
</evidence>
<keyword evidence="4 7" id="KW-0808">Transferase</keyword>
<dbReference type="Gene3D" id="3.40.50.150">
    <property type="entry name" value="Vaccinia Virus protein VP39"/>
    <property type="match status" value="1"/>
</dbReference>
<evidence type="ECO:0000256" key="4">
    <source>
        <dbReference type="ARBA" id="ARBA00022679"/>
    </source>
</evidence>
<evidence type="ECO:0000256" key="5">
    <source>
        <dbReference type="ARBA" id="ARBA00022691"/>
    </source>
</evidence>
<dbReference type="PRINTS" id="PR00996">
    <property type="entry name" value="CHERMTFRASE"/>
</dbReference>
<organism evidence="7 8">
    <name type="scientific">Sphingobium fluviale</name>
    <dbReference type="NCBI Taxonomy" id="2506423"/>
    <lineage>
        <taxon>Bacteria</taxon>
        <taxon>Pseudomonadati</taxon>
        <taxon>Pseudomonadota</taxon>
        <taxon>Alphaproteobacteria</taxon>
        <taxon>Sphingomonadales</taxon>
        <taxon>Sphingomonadaceae</taxon>
        <taxon>Sphingobium</taxon>
    </lineage>
</organism>
<dbReference type="AlphaFoldDB" id="A0A4Q1KPY3"/>
<dbReference type="OrthoDB" id="9816309at2"/>
<dbReference type="InterPro" id="IPR022642">
    <property type="entry name" value="CheR_C"/>
</dbReference>
<keyword evidence="3 7" id="KW-0489">Methyltransferase</keyword>
<dbReference type="PANTHER" id="PTHR24422:SF21">
    <property type="entry name" value="CHEMOTAXIS PROTEIN METHYLTRANSFERASE 1"/>
    <property type="match status" value="1"/>
</dbReference>
<dbReference type="SMART" id="SM00138">
    <property type="entry name" value="MeTrc"/>
    <property type="match status" value="1"/>
</dbReference>
<dbReference type="SUPFAM" id="SSF53335">
    <property type="entry name" value="S-adenosyl-L-methionine-dependent methyltransferases"/>
    <property type="match status" value="1"/>
</dbReference>
<keyword evidence="5" id="KW-0949">S-adenosyl-L-methionine</keyword>